<gene>
    <name evidence="3" type="ORF">P3W85_27650</name>
</gene>
<dbReference type="RefSeq" id="WP_276267100.1">
    <property type="nucleotide sequence ID" value="NZ_JARJLM010000455.1"/>
</dbReference>
<evidence type="ECO:0000256" key="1">
    <source>
        <dbReference type="ARBA" id="ARBA00006987"/>
    </source>
</evidence>
<keyword evidence="4" id="KW-1185">Reference proteome</keyword>
<accession>A0ABT6AVQ1</accession>
<dbReference type="Gene3D" id="3.40.190.10">
    <property type="entry name" value="Periplasmic binding protein-like II"/>
    <property type="match status" value="1"/>
</dbReference>
<dbReference type="PANTHER" id="PTHR42928">
    <property type="entry name" value="TRICARBOXYLATE-BINDING PROTEIN"/>
    <property type="match status" value="1"/>
</dbReference>
<comment type="caution">
    <text evidence="3">The sequence shown here is derived from an EMBL/GenBank/DDBJ whole genome shotgun (WGS) entry which is preliminary data.</text>
</comment>
<name>A0ABT6AVQ1_9BURK</name>
<protein>
    <submittedName>
        <fullName evidence="3">Tripartite tricarboxylate transporter substrate binding protein</fullName>
    </submittedName>
</protein>
<comment type="similarity">
    <text evidence="1">Belongs to the UPF0065 (bug) family.</text>
</comment>
<dbReference type="PIRSF" id="PIRSF017082">
    <property type="entry name" value="YflP"/>
    <property type="match status" value="1"/>
</dbReference>
<sequence>MQVLNLLCASVLAVLAQGITATVTQAAEPFPSKPVRIIVPAAAGGSLDIIARLVAQKMGEKLGQTVIVENRAGGDTLVATRYVKDTPADGYTLLAQANGFTILPSLKQDAGYDPLKDFTAIGLMARSPMIMLVSANDPSRNVKEFIVRAKSDKLSFASGGVGGPPHMAAAMFLRMQGLELTNVPYKGNSLALPDVVAGRVTTIFDGYTSCVAYLKSGKLRPLAVTSATRNGPLPDVPTFKEQGIDYEYTLWMGLLARAGTPKEIVGRLSESLQYATSSKDLIDRLVSEGADPSFVTPEAFNKYLAAEVPQMEKLVMELKLPRQ</sequence>
<dbReference type="EMBL" id="JARJLM010000455">
    <property type="protein sequence ID" value="MDF3836702.1"/>
    <property type="molecule type" value="Genomic_DNA"/>
</dbReference>
<organism evidence="3 4">
    <name type="scientific">Cupriavidus basilensis</name>
    <dbReference type="NCBI Taxonomy" id="68895"/>
    <lineage>
        <taxon>Bacteria</taxon>
        <taxon>Pseudomonadati</taxon>
        <taxon>Pseudomonadota</taxon>
        <taxon>Betaproteobacteria</taxon>
        <taxon>Burkholderiales</taxon>
        <taxon>Burkholderiaceae</taxon>
        <taxon>Cupriavidus</taxon>
    </lineage>
</organism>
<evidence type="ECO:0000313" key="3">
    <source>
        <dbReference type="EMBL" id="MDF3836702.1"/>
    </source>
</evidence>
<dbReference type="Proteomes" id="UP001216674">
    <property type="component" value="Unassembled WGS sequence"/>
</dbReference>
<reference evidence="3 4" key="1">
    <citation type="submission" date="2023-03" db="EMBL/GenBank/DDBJ databases">
        <title>Draft assemblies of triclosan tolerant bacteria isolated from returned activated sludge.</title>
        <authorList>
            <person name="Van Hamelsveld S."/>
        </authorList>
    </citation>
    <scope>NUCLEOTIDE SEQUENCE [LARGE SCALE GENOMIC DNA]</scope>
    <source>
        <strain evidence="3 4">GW210010_S58</strain>
    </source>
</reference>
<feature type="signal peptide" evidence="2">
    <location>
        <begin position="1"/>
        <end position="26"/>
    </location>
</feature>
<dbReference type="CDD" id="cd13578">
    <property type="entry name" value="PBP2_Bug27"/>
    <property type="match status" value="1"/>
</dbReference>
<keyword evidence="2" id="KW-0732">Signal</keyword>
<evidence type="ECO:0000313" key="4">
    <source>
        <dbReference type="Proteomes" id="UP001216674"/>
    </source>
</evidence>
<dbReference type="Gene3D" id="3.40.190.150">
    <property type="entry name" value="Bordetella uptake gene, domain 1"/>
    <property type="match status" value="1"/>
</dbReference>
<dbReference type="Pfam" id="PF03401">
    <property type="entry name" value="TctC"/>
    <property type="match status" value="1"/>
</dbReference>
<dbReference type="PANTHER" id="PTHR42928:SF5">
    <property type="entry name" value="BLR1237 PROTEIN"/>
    <property type="match status" value="1"/>
</dbReference>
<dbReference type="InterPro" id="IPR005064">
    <property type="entry name" value="BUG"/>
</dbReference>
<dbReference type="InterPro" id="IPR042100">
    <property type="entry name" value="Bug_dom1"/>
</dbReference>
<feature type="chain" id="PRO_5045526077" evidence="2">
    <location>
        <begin position="27"/>
        <end position="323"/>
    </location>
</feature>
<proteinExistence type="inferred from homology"/>
<dbReference type="SUPFAM" id="SSF53850">
    <property type="entry name" value="Periplasmic binding protein-like II"/>
    <property type="match status" value="1"/>
</dbReference>
<evidence type="ECO:0000256" key="2">
    <source>
        <dbReference type="SAM" id="SignalP"/>
    </source>
</evidence>